<dbReference type="Gene3D" id="1.20.120.1810">
    <property type="match status" value="1"/>
</dbReference>
<feature type="domain" description="RNA polymerase sigma-70" evidence="8">
    <location>
        <begin position="49"/>
        <end position="62"/>
    </location>
</feature>
<comment type="function">
    <text evidence="7">Sigma factors are initiation factors that promote the attachment of RNA polymerase to specific initiation sites and are then released. Sigma-S contributes to the protection against external stress, thus playing a role in cellular fitness and survival.</text>
</comment>
<evidence type="ECO:0000256" key="4">
    <source>
        <dbReference type="ARBA" id="ARBA00023082"/>
    </source>
</evidence>
<dbReference type="AlphaFoldDB" id="A0A1T4PPN8"/>
<comment type="similarity">
    <text evidence="1">Belongs to the sigma-70 factor family.</text>
</comment>
<dbReference type="Proteomes" id="UP000191153">
    <property type="component" value="Unassembled WGS sequence"/>
</dbReference>
<dbReference type="RefSeq" id="WP_078694452.1">
    <property type="nucleotide sequence ID" value="NZ_FUWX01000015.1"/>
</dbReference>
<dbReference type="NCBIfam" id="TIGR02937">
    <property type="entry name" value="sigma70-ECF"/>
    <property type="match status" value="1"/>
</dbReference>
<sequence>MAVDLVTQELILRAQDGDQDSMNMILKNYENFIFLNARNYFLVGADKDDLLQEGMIGLIKAIRAYDNNKEASFKTFATLCIKRQIVTAIKAANAQKNLALNSALGNSIETSEGREVSYNKGLDSYINYTPEELFLGKEKIKEFYTFVAENFSSFEREVFAQMVKGYNYREIADQLGKTLKTIDNSIQRIKRKSEVWIQRY</sequence>
<keyword evidence="5" id="KW-0238">DNA-binding</keyword>
<dbReference type="Pfam" id="PF04542">
    <property type="entry name" value="Sigma70_r2"/>
    <property type="match status" value="1"/>
</dbReference>
<dbReference type="STRING" id="180163.SAMN02745174_01999"/>
<evidence type="ECO:0000256" key="3">
    <source>
        <dbReference type="ARBA" id="ARBA00023015"/>
    </source>
</evidence>
<organism evidence="9 10">
    <name type="scientific">Cetobacterium ceti</name>
    <dbReference type="NCBI Taxonomy" id="180163"/>
    <lineage>
        <taxon>Bacteria</taxon>
        <taxon>Fusobacteriati</taxon>
        <taxon>Fusobacteriota</taxon>
        <taxon>Fusobacteriia</taxon>
        <taxon>Fusobacteriales</taxon>
        <taxon>Fusobacteriaceae</taxon>
        <taxon>Cetobacterium</taxon>
    </lineage>
</organism>
<dbReference type="InterPro" id="IPR000792">
    <property type="entry name" value="Tscrpt_reg_LuxR_C"/>
</dbReference>
<keyword evidence="3" id="KW-0805">Transcription regulation</keyword>
<evidence type="ECO:0000256" key="6">
    <source>
        <dbReference type="ARBA" id="ARBA00023163"/>
    </source>
</evidence>
<evidence type="ECO:0000259" key="8">
    <source>
        <dbReference type="PROSITE" id="PS00715"/>
    </source>
</evidence>
<dbReference type="InterPro" id="IPR000943">
    <property type="entry name" value="RNA_pol_sigma70"/>
</dbReference>
<accession>A0A1T4PPN8</accession>
<dbReference type="Gene3D" id="1.10.10.10">
    <property type="entry name" value="Winged helix-like DNA-binding domain superfamily/Winged helix DNA-binding domain"/>
    <property type="match status" value="1"/>
</dbReference>
<evidence type="ECO:0000256" key="2">
    <source>
        <dbReference type="ARBA" id="ARBA00021245"/>
    </source>
</evidence>
<reference evidence="9 10" key="1">
    <citation type="submission" date="2017-02" db="EMBL/GenBank/DDBJ databases">
        <authorList>
            <person name="Peterson S.W."/>
        </authorList>
    </citation>
    <scope>NUCLEOTIDE SEQUENCE [LARGE SCALE GENOMIC DNA]</scope>
    <source>
        <strain evidence="9 10">ATCC 700028</strain>
    </source>
</reference>
<evidence type="ECO:0000256" key="1">
    <source>
        <dbReference type="ARBA" id="ARBA00007788"/>
    </source>
</evidence>
<gene>
    <name evidence="9" type="ORF">SAMN02745174_01999</name>
</gene>
<dbReference type="GO" id="GO:0016987">
    <property type="term" value="F:sigma factor activity"/>
    <property type="evidence" value="ECO:0007669"/>
    <property type="project" value="UniProtKB-KW"/>
</dbReference>
<dbReference type="SUPFAM" id="SSF46894">
    <property type="entry name" value="C-terminal effector domain of the bipartite response regulators"/>
    <property type="match status" value="1"/>
</dbReference>
<dbReference type="SUPFAM" id="SSF88946">
    <property type="entry name" value="Sigma2 domain of RNA polymerase sigma factors"/>
    <property type="match status" value="1"/>
</dbReference>
<dbReference type="PANTHER" id="PTHR30385">
    <property type="entry name" value="SIGMA FACTOR F FLAGELLAR"/>
    <property type="match status" value="1"/>
</dbReference>
<evidence type="ECO:0000313" key="9">
    <source>
        <dbReference type="EMBL" id="SJZ93216.1"/>
    </source>
</evidence>
<proteinExistence type="inferred from homology"/>
<evidence type="ECO:0000256" key="7">
    <source>
        <dbReference type="ARBA" id="ARBA00024701"/>
    </source>
</evidence>
<dbReference type="PIRSF" id="PIRSF002939">
    <property type="entry name" value="RNA_polymerase_sigma-H_factor"/>
    <property type="match status" value="1"/>
</dbReference>
<dbReference type="GO" id="GO:0003677">
    <property type="term" value="F:DNA binding"/>
    <property type="evidence" value="ECO:0007669"/>
    <property type="project" value="UniProtKB-KW"/>
</dbReference>
<dbReference type="OrthoDB" id="9783788at2"/>
<evidence type="ECO:0000256" key="5">
    <source>
        <dbReference type="ARBA" id="ARBA00023125"/>
    </source>
</evidence>
<dbReference type="PROSITE" id="PS00715">
    <property type="entry name" value="SIGMA70_1"/>
    <property type="match status" value="1"/>
</dbReference>
<dbReference type="InterPro" id="IPR007627">
    <property type="entry name" value="RNA_pol_sigma70_r2"/>
</dbReference>
<dbReference type="InterPro" id="IPR013325">
    <property type="entry name" value="RNA_pol_sigma_r2"/>
</dbReference>
<dbReference type="InterPro" id="IPR036388">
    <property type="entry name" value="WH-like_DNA-bd_sf"/>
</dbReference>
<dbReference type="Pfam" id="PF00196">
    <property type="entry name" value="GerE"/>
    <property type="match status" value="1"/>
</dbReference>
<keyword evidence="6" id="KW-0804">Transcription</keyword>
<evidence type="ECO:0000313" key="10">
    <source>
        <dbReference type="Proteomes" id="UP000191153"/>
    </source>
</evidence>
<keyword evidence="4" id="KW-0731">Sigma factor</keyword>
<dbReference type="InterPro" id="IPR014284">
    <property type="entry name" value="RNA_pol_sigma-70_dom"/>
</dbReference>
<name>A0A1T4PPN8_9FUSO</name>
<dbReference type="InterPro" id="IPR016371">
    <property type="entry name" value="RNA_pol_sigma-H_factor"/>
</dbReference>
<dbReference type="GO" id="GO:0006352">
    <property type="term" value="P:DNA-templated transcription initiation"/>
    <property type="evidence" value="ECO:0007669"/>
    <property type="project" value="InterPro"/>
</dbReference>
<dbReference type="EMBL" id="FUWX01000015">
    <property type="protein sequence ID" value="SJZ93216.1"/>
    <property type="molecule type" value="Genomic_DNA"/>
</dbReference>
<dbReference type="InterPro" id="IPR016032">
    <property type="entry name" value="Sig_transdc_resp-reg_C-effctor"/>
</dbReference>
<dbReference type="PANTHER" id="PTHR30385:SF1">
    <property type="entry name" value="RNA POLYMERASE SIGMA-H FACTOR"/>
    <property type="match status" value="1"/>
</dbReference>
<protein>
    <recommendedName>
        <fullName evidence="2">RNA polymerase sigma factor SigS</fullName>
    </recommendedName>
</protein>
<keyword evidence="10" id="KW-1185">Reference proteome</keyword>